<dbReference type="GO" id="GO:0010181">
    <property type="term" value="F:FMN binding"/>
    <property type="evidence" value="ECO:0007669"/>
    <property type="project" value="UniProtKB-UniRule"/>
</dbReference>
<evidence type="ECO:0000313" key="9">
    <source>
        <dbReference type="Proteomes" id="UP000235803"/>
    </source>
</evidence>
<dbReference type="PANTHER" id="PTHR43741">
    <property type="entry name" value="FMN-DEPENDENT NADH-AZOREDUCTASE 1"/>
    <property type="match status" value="1"/>
</dbReference>
<dbReference type="EMBL" id="PNRF01000006">
    <property type="protein sequence ID" value="PMR77630.1"/>
    <property type="molecule type" value="Genomic_DNA"/>
</dbReference>
<comment type="caution">
    <text evidence="8">The sequence shown here is derived from an EMBL/GenBank/DDBJ whole genome shotgun (WGS) entry which is preliminary data.</text>
</comment>
<organism evidence="8 9">
    <name type="scientific">Billgrantia endophytica</name>
    <dbReference type="NCBI Taxonomy" id="2033802"/>
    <lineage>
        <taxon>Bacteria</taxon>
        <taxon>Pseudomonadati</taxon>
        <taxon>Pseudomonadota</taxon>
        <taxon>Gammaproteobacteria</taxon>
        <taxon>Oceanospirillales</taxon>
        <taxon>Halomonadaceae</taxon>
        <taxon>Billgrantia</taxon>
    </lineage>
</organism>
<evidence type="ECO:0000256" key="1">
    <source>
        <dbReference type="ARBA" id="ARBA00022630"/>
    </source>
</evidence>
<keyword evidence="1 6" id="KW-0285">Flavoprotein</keyword>
<proteinExistence type="inferred from homology"/>
<comment type="catalytic activity">
    <reaction evidence="6">
        <text>2 a quinone + NADH + H(+) = 2 a 1,4-benzosemiquinone + NAD(+)</text>
        <dbReference type="Rhea" id="RHEA:65952"/>
        <dbReference type="ChEBI" id="CHEBI:15378"/>
        <dbReference type="ChEBI" id="CHEBI:57540"/>
        <dbReference type="ChEBI" id="CHEBI:57945"/>
        <dbReference type="ChEBI" id="CHEBI:132124"/>
        <dbReference type="ChEBI" id="CHEBI:134225"/>
    </reaction>
</comment>
<dbReference type="GO" id="GO:0016652">
    <property type="term" value="F:oxidoreductase activity, acting on NAD(P)H as acceptor"/>
    <property type="evidence" value="ECO:0007669"/>
    <property type="project" value="UniProtKB-UniRule"/>
</dbReference>
<name>A0A2N7UB28_9GAMM</name>
<feature type="binding site" evidence="6">
    <location>
        <begin position="95"/>
        <end position="98"/>
    </location>
    <ligand>
        <name>FMN</name>
        <dbReference type="ChEBI" id="CHEBI:58210"/>
    </ligand>
</feature>
<evidence type="ECO:0000256" key="4">
    <source>
        <dbReference type="ARBA" id="ARBA00023027"/>
    </source>
</evidence>
<dbReference type="EC" id="1.6.5.-" evidence="6"/>
<dbReference type="GO" id="GO:0016655">
    <property type="term" value="F:oxidoreductase activity, acting on NAD(P)H, quinone or similar compound as acceptor"/>
    <property type="evidence" value="ECO:0007669"/>
    <property type="project" value="InterPro"/>
</dbReference>
<comment type="function">
    <text evidence="6">Also exhibits azoreductase activity. Catalyzes the reductive cleavage of the azo bond in aromatic azo compounds to the corresponding amines.</text>
</comment>
<dbReference type="InterPro" id="IPR003680">
    <property type="entry name" value="Flavodoxin_fold"/>
</dbReference>
<keyword evidence="3 6" id="KW-0560">Oxidoreductase</keyword>
<comment type="function">
    <text evidence="6">Quinone reductase that provides resistance to thiol-specific stress caused by electrophilic quinones.</text>
</comment>
<comment type="caution">
    <text evidence="6">Lacks conserved residue(s) required for the propagation of feature annotation.</text>
</comment>
<dbReference type="Proteomes" id="UP000235803">
    <property type="component" value="Unassembled WGS sequence"/>
</dbReference>
<dbReference type="InterPro" id="IPR023048">
    <property type="entry name" value="NADH:quinone_OxRdtase_FMN_depd"/>
</dbReference>
<gene>
    <name evidence="6" type="primary">azoR</name>
    <name evidence="8" type="ORF">C1H69_01750</name>
</gene>
<feature type="domain" description="Flavodoxin-like fold" evidence="7">
    <location>
        <begin position="1"/>
        <end position="199"/>
    </location>
</feature>
<sequence>MKLLHLDSGLFENQSVTRQLSARIVEQLRATTPALDIVYRDLIRNAPSHLSGEILAGGGLTEEERNVHQREEAATTETLLEEFLTAEVIVVGAPMYNFAIPSQLKAWLDRILQAGKTFRYTESGPVGLAGGRKVIVVSSRGGIYSQGPDAENDFQERYLRAVFGFIGIDDVTIIRAEGVAMGDEMRQSALNAAHEAIARQATPRQVA</sequence>
<dbReference type="GO" id="GO:0009055">
    <property type="term" value="F:electron transfer activity"/>
    <property type="evidence" value="ECO:0007669"/>
    <property type="project" value="UniProtKB-UniRule"/>
</dbReference>
<dbReference type="Pfam" id="PF02525">
    <property type="entry name" value="Flavodoxin_2"/>
    <property type="match status" value="1"/>
</dbReference>
<comment type="similarity">
    <text evidence="6">Belongs to the azoreductase type 1 family.</text>
</comment>
<feature type="binding site" evidence="6">
    <location>
        <begin position="139"/>
        <end position="142"/>
    </location>
    <ligand>
        <name>FMN</name>
        <dbReference type="ChEBI" id="CHEBI:58210"/>
    </ligand>
</feature>
<evidence type="ECO:0000313" key="8">
    <source>
        <dbReference type="EMBL" id="PMR77630.1"/>
    </source>
</evidence>
<dbReference type="HAMAP" id="MF_01216">
    <property type="entry name" value="Azoreductase_type1"/>
    <property type="match status" value="1"/>
</dbReference>
<evidence type="ECO:0000256" key="3">
    <source>
        <dbReference type="ARBA" id="ARBA00023002"/>
    </source>
</evidence>
<evidence type="ECO:0000256" key="6">
    <source>
        <dbReference type="HAMAP-Rule" id="MF_01216"/>
    </source>
</evidence>
<keyword evidence="9" id="KW-1185">Reference proteome</keyword>
<dbReference type="OrthoDB" id="9787136at2"/>
<evidence type="ECO:0000256" key="2">
    <source>
        <dbReference type="ARBA" id="ARBA00022643"/>
    </source>
</evidence>
<keyword evidence="4 6" id="KW-0520">NAD</keyword>
<keyword evidence="2 6" id="KW-0288">FMN</keyword>
<reference evidence="8 9" key="1">
    <citation type="submission" date="2018-01" db="EMBL/GenBank/DDBJ databases">
        <title>Halomonas endophytica sp. nov., isolated from storage liquid in the stems of Populus euphratica.</title>
        <authorList>
            <person name="Chen C."/>
        </authorList>
    </citation>
    <scope>NUCLEOTIDE SEQUENCE [LARGE SCALE GENOMIC DNA]</scope>
    <source>
        <strain evidence="8 9">MC28</strain>
    </source>
</reference>
<dbReference type="Gene3D" id="3.40.50.360">
    <property type="match status" value="1"/>
</dbReference>
<comment type="cofactor">
    <cofactor evidence="6">
        <name>FMN</name>
        <dbReference type="ChEBI" id="CHEBI:58210"/>
    </cofactor>
    <text evidence="6">Binds 1 FMN per subunit.</text>
</comment>
<accession>A0A2N7UB28</accession>
<dbReference type="RefSeq" id="WP_102651702.1">
    <property type="nucleotide sequence ID" value="NZ_PNRF01000006.1"/>
</dbReference>
<dbReference type="AlphaFoldDB" id="A0A2N7UB28"/>
<dbReference type="SUPFAM" id="SSF52218">
    <property type="entry name" value="Flavoproteins"/>
    <property type="match status" value="1"/>
</dbReference>
<evidence type="ECO:0000259" key="7">
    <source>
        <dbReference type="Pfam" id="PF02525"/>
    </source>
</evidence>
<protein>
    <recommendedName>
        <fullName evidence="6">FMN dependent NADH:quinone oxidoreductase</fullName>
        <ecNumber evidence="6">1.6.5.-</ecNumber>
    </recommendedName>
    <alternativeName>
        <fullName evidence="6">Azo-dye reductase</fullName>
    </alternativeName>
    <alternativeName>
        <fullName evidence="6">FMN-dependent NADH-azo compound oxidoreductase</fullName>
    </alternativeName>
    <alternativeName>
        <fullName evidence="6">FMN-dependent NADH-azoreductase</fullName>
        <ecNumber evidence="6">1.7.1.17</ecNumber>
    </alternativeName>
</protein>
<comment type="catalytic activity">
    <reaction evidence="5">
        <text>N,N-dimethyl-1,4-phenylenediamine + anthranilate + 2 NAD(+) = 2-(4-dimethylaminophenyl)diazenylbenzoate + 2 NADH + 2 H(+)</text>
        <dbReference type="Rhea" id="RHEA:55872"/>
        <dbReference type="ChEBI" id="CHEBI:15378"/>
        <dbReference type="ChEBI" id="CHEBI:15783"/>
        <dbReference type="ChEBI" id="CHEBI:16567"/>
        <dbReference type="ChEBI" id="CHEBI:57540"/>
        <dbReference type="ChEBI" id="CHEBI:57945"/>
        <dbReference type="ChEBI" id="CHEBI:71579"/>
        <dbReference type="EC" id="1.7.1.17"/>
    </reaction>
    <physiologicalReaction direction="right-to-left" evidence="5">
        <dbReference type="Rhea" id="RHEA:55874"/>
    </physiologicalReaction>
</comment>
<dbReference type="InterPro" id="IPR050104">
    <property type="entry name" value="FMN-dep_NADH:Q_OxRdtase_AzoR1"/>
</dbReference>
<evidence type="ECO:0000256" key="5">
    <source>
        <dbReference type="ARBA" id="ARBA00048542"/>
    </source>
</evidence>
<dbReference type="EC" id="1.7.1.17" evidence="6"/>
<dbReference type="InterPro" id="IPR029039">
    <property type="entry name" value="Flavoprotein-like_sf"/>
</dbReference>
<comment type="subunit">
    <text evidence="6">Homodimer.</text>
</comment>
<dbReference type="PANTHER" id="PTHR43741:SF4">
    <property type="entry name" value="FMN-DEPENDENT NADH:QUINONE OXIDOREDUCTASE"/>
    <property type="match status" value="1"/>
</dbReference>